<sequence length="59" mass="6440">MKTVEKYTTFEQLKAAEKAASDTKASLKKHASFEMLVNKIYIAKTGKSMASKAATLNGK</sequence>
<reference evidence="1 2" key="1">
    <citation type="submission" date="2013-12" db="EMBL/GenBank/DDBJ databases">
        <authorList>
            <consortium name="DOE Joint Genome Institute"/>
            <person name="Eisen J."/>
            <person name="Huntemann M."/>
            <person name="Han J."/>
            <person name="Chen A."/>
            <person name="Kyrpides N."/>
            <person name="Mavromatis K."/>
            <person name="Markowitz V."/>
            <person name="Palaniappan K."/>
            <person name="Ivanova N."/>
            <person name="Schaumberg A."/>
            <person name="Pati A."/>
            <person name="Liolios K."/>
            <person name="Nordberg H.P."/>
            <person name="Cantor M.N."/>
            <person name="Hua S.X."/>
            <person name="Woyke T."/>
        </authorList>
    </citation>
    <scope>NUCLEOTIDE SEQUENCE [LARGE SCALE GENOMIC DNA]</scope>
    <source>
        <strain evidence="2">DSM 19437</strain>
    </source>
</reference>
<dbReference type="AlphaFoldDB" id="W0F7L3"/>
<dbReference type="OrthoDB" id="9948841at2"/>
<dbReference type="RefSeq" id="WP_008582838.1">
    <property type="nucleotide sequence ID" value="NZ_CP007035.1"/>
</dbReference>
<proteinExistence type="predicted"/>
<dbReference type="EMBL" id="CP007035">
    <property type="protein sequence ID" value="AHF17341.1"/>
    <property type="molecule type" value="Genomic_DNA"/>
</dbReference>
<dbReference type="KEGG" id="nso:NIASO_05880"/>
<gene>
    <name evidence="1" type="ORF">NIASO_05880</name>
</gene>
<dbReference type="Proteomes" id="UP000003586">
    <property type="component" value="Chromosome"/>
</dbReference>
<name>W0F7L3_9BACT</name>
<keyword evidence="2" id="KW-1185">Reference proteome</keyword>
<evidence type="ECO:0000313" key="1">
    <source>
        <dbReference type="EMBL" id="AHF17341.1"/>
    </source>
</evidence>
<protein>
    <submittedName>
        <fullName evidence="1">Uncharacterized protein</fullName>
    </submittedName>
</protein>
<dbReference type="HOGENOM" id="CLU_2955877_0_0_10"/>
<accession>W0F7L3</accession>
<evidence type="ECO:0000313" key="2">
    <source>
        <dbReference type="Proteomes" id="UP000003586"/>
    </source>
</evidence>
<organism evidence="1 2">
    <name type="scientific">Niabella soli DSM 19437</name>
    <dbReference type="NCBI Taxonomy" id="929713"/>
    <lineage>
        <taxon>Bacteria</taxon>
        <taxon>Pseudomonadati</taxon>
        <taxon>Bacteroidota</taxon>
        <taxon>Chitinophagia</taxon>
        <taxon>Chitinophagales</taxon>
        <taxon>Chitinophagaceae</taxon>
        <taxon>Niabella</taxon>
    </lineage>
</organism>